<feature type="compositionally biased region" description="Low complexity" evidence="8">
    <location>
        <begin position="109"/>
        <end position="241"/>
    </location>
</feature>
<evidence type="ECO:0000256" key="6">
    <source>
        <dbReference type="ARBA" id="ARBA00023242"/>
    </source>
</evidence>
<dbReference type="GO" id="GO:0007064">
    <property type="term" value="P:mitotic sister chromatid cohesion"/>
    <property type="evidence" value="ECO:0007669"/>
    <property type="project" value="InterPro"/>
</dbReference>
<reference evidence="9" key="1">
    <citation type="submission" date="2022-12" db="EMBL/GenBank/DDBJ databases">
        <authorList>
            <person name="Petersen C."/>
        </authorList>
    </citation>
    <scope>NUCLEOTIDE SEQUENCE</scope>
    <source>
        <strain evidence="9">IBT 16125</strain>
    </source>
</reference>
<evidence type="ECO:0000256" key="8">
    <source>
        <dbReference type="SAM" id="MobiDB-lite"/>
    </source>
</evidence>
<evidence type="ECO:0000256" key="3">
    <source>
        <dbReference type="ARBA" id="ARBA00022618"/>
    </source>
</evidence>
<feature type="region of interest" description="Disordered" evidence="8">
    <location>
        <begin position="1"/>
        <end position="52"/>
    </location>
</feature>
<dbReference type="AlphaFoldDB" id="A0AAD6G3S0"/>
<dbReference type="InterPro" id="IPR019440">
    <property type="entry name" value="MAU2"/>
</dbReference>
<evidence type="ECO:0000256" key="4">
    <source>
        <dbReference type="ARBA" id="ARBA00022776"/>
    </source>
</evidence>
<dbReference type="GO" id="GO:0051301">
    <property type="term" value="P:cell division"/>
    <property type="evidence" value="ECO:0007669"/>
    <property type="project" value="UniProtKB-KW"/>
</dbReference>
<keyword evidence="4" id="KW-0498">Mitosis</keyword>
<keyword evidence="5" id="KW-0159">Chromosome partition</keyword>
<evidence type="ECO:0000313" key="9">
    <source>
        <dbReference type="EMBL" id="KAJ5453852.1"/>
    </source>
</evidence>
<feature type="compositionally biased region" description="Basic and acidic residues" evidence="8">
    <location>
        <begin position="1167"/>
        <end position="1183"/>
    </location>
</feature>
<evidence type="ECO:0000256" key="2">
    <source>
        <dbReference type="ARBA" id="ARBA00008585"/>
    </source>
</evidence>
<evidence type="ECO:0008006" key="11">
    <source>
        <dbReference type="Google" id="ProtNLM"/>
    </source>
</evidence>
<comment type="caution">
    <text evidence="9">The sequence shown here is derived from an EMBL/GenBank/DDBJ whole genome shotgun (WGS) entry which is preliminary data.</text>
</comment>
<feature type="compositionally biased region" description="Pro residues" evidence="8">
    <location>
        <begin position="1"/>
        <end position="20"/>
    </location>
</feature>
<evidence type="ECO:0000256" key="5">
    <source>
        <dbReference type="ARBA" id="ARBA00022829"/>
    </source>
</evidence>
<proteinExistence type="inferred from homology"/>
<feature type="compositionally biased region" description="Polar residues" evidence="8">
    <location>
        <begin position="381"/>
        <end position="396"/>
    </location>
</feature>
<evidence type="ECO:0000313" key="10">
    <source>
        <dbReference type="Proteomes" id="UP001213681"/>
    </source>
</evidence>
<feature type="compositionally biased region" description="Polar residues" evidence="8">
    <location>
        <begin position="424"/>
        <end position="437"/>
    </location>
</feature>
<keyword evidence="10" id="KW-1185">Reference proteome</keyword>
<sequence>MSFPPPNPGQYPQYIPPPQYQPGHVAPPQFPYNHVAPPSPSPYGCGKPAGYPMGMMQQPQQQVWNQYGHHYAQQMSAQAQPQQQQQPTLQPAALIHPQHLAQPQHPAFSQAQQIPMSQLQQPPISQPRQSPIVQPHQSPLHQPQQPSPRLQMQQQSPRVQIQPQQSPRPQLQQQQQQSPRPQFQQQSPRPQFQQQPSPRPQFQQPSPRPQFQQQSPLVQMQQQSTIVPSQQQSPRPQMLQPSPRPQLKPQPAPQPQMQQHQQLQPQHQNPQHQHHQAQHQQQVQQVQQQQPRYQQPQPQHQQAHHQQPQAQQPQLPQQPQYQPQPSPVSKPQTVPPQPRPPPMPPAPPPSLPPEEPQHQFINPAELFVQPPLPTAPRSRYGSLSQYVDPSDLSTSLELPPMSSLGSSTPPPAEPQASQAPDQKATPTSPQQKTEATPKQSDIKQSDIQIQPPPAPKPVVKVEPAKPKPAPKKEVKQPAATPKKELKKEPKQLPATTKPTLPKAATPIQPQPTPSPTKHAVPKVMIPPPSQEFRTSSPKPLPKRPQPKKQPSQQTTDKIAKPTKPPVDYQVLLLSLADEYLNAAHRHGTKTALVTSQADVEEYYKLVSTGLGCLEAVLKNWRLQPRKEALVRLRYARTLFEETDNDLEAETALSKGIDLCERNRMLDLKYSMQHLLARMLHKTNPKASLKAVDGMIQDVEAYRHTAWEYTFRFLRVTLSLSSSSHQDSVQALQHLNKISAMASRNGDKAVAAMAAVIEALVHLQQGTGSDAIEQAQRAVAVARSHQLNDELRHIPQLVTLTQMVDICCSLLEYDVPQASQKLKVLQTLADETLNDPNWQADGSFSIPLNGKSAGPSSIDTGDILQVQNGTVLLSFNWLPQHDLYALSYFLSSITLSAKNSYDGRKAEQFLDEGLRMIQGGFKTPQEISESMANASRRIEWRRSLCCNFLLQRVFLACARTDWDLATQSLKELRQFTQECGPNLPKPIECLMEYAGGTIAQATGDLARALSIFQSPLLLLSPSASKTARNDPCRDTCILAALNTILIIRDPSHPSHSYLPTIQATLEPFCQNGPNKYIQAAYYLVCATVQTESTIQTKTFLQHALQSATTISNSQITCMTLTFMSWKYFRGVVGEQAEKSVRAGRAMAKRANDRLWASVTDEMLAETLERHGKGDEARSVREEGQRLITGLPPSLKRPA</sequence>
<feature type="compositionally biased region" description="Pro residues" evidence="8">
    <location>
        <begin position="322"/>
        <end position="354"/>
    </location>
</feature>
<feature type="compositionally biased region" description="Basic and acidic residues" evidence="8">
    <location>
        <begin position="462"/>
        <end position="490"/>
    </location>
</feature>
<comment type="similarity">
    <text evidence="2">Belongs to the SCC4/mau-2 family.</text>
</comment>
<evidence type="ECO:0000256" key="1">
    <source>
        <dbReference type="ARBA" id="ARBA00004123"/>
    </source>
</evidence>
<organism evidence="9 10">
    <name type="scientific">Penicillium daleae</name>
    <dbReference type="NCBI Taxonomy" id="63821"/>
    <lineage>
        <taxon>Eukaryota</taxon>
        <taxon>Fungi</taxon>
        <taxon>Dikarya</taxon>
        <taxon>Ascomycota</taxon>
        <taxon>Pezizomycotina</taxon>
        <taxon>Eurotiomycetes</taxon>
        <taxon>Eurotiomycetidae</taxon>
        <taxon>Eurotiales</taxon>
        <taxon>Aspergillaceae</taxon>
        <taxon>Penicillium</taxon>
    </lineage>
</organism>
<dbReference type="Proteomes" id="UP001213681">
    <property type="component" value="Unassembled WGS sequence"/>
</dbReference>
<reference evidence="9" key="2">
    <citation type="journal article" date="2023" name="IMA Fungus">
        <title>Comparative genomic study of the Penicillium genus elucidates a diverse pangenome and 15 lateral gene transfer events.</title>
        <authorList>
            <person name="Petersen C."/>
            <person name="Sorensen T."/>
            <person name="Nielsen M.R."/>
            <person name="Sondergaard T.E."/>
            <person name="Sorensen J.L."/>
            <person name="Fitzpatrick D.A."/>
            <person name="Frisvad J.C."/>
            <person name="Nielsen K.L."/>
        </authorList>
    </citation>
    <scope>NUCLEOTIDE SEQUENCE</scope>
    <source>
        <strain evidence="9">IBT 16125</strain>
    </source>
</reference>
<dbReference type="RefSeq" id="XP_056766808.1">
    <property type="nucleotide sequence ID" value="XM_056908190.1"/>
</dbReference>
<dbReference type="EMBL" id="JAPVEA010000005">
    <property type="protein sequence ID" value="KAJ5453852.1"/>
    <property type="molecule type" value="Genomic_DNA"/>
</dbReference>
<evidence type="ECO:0000256" key="7">
    <source>
        <dbReference type="ARBA" id="ARBA00023306"/>
    </source>
</evidence>
<name>A0AAD6G3S0_9EURO</name>
<feature type="region of interest" description="Disordered" evidence="8">
    <location>
        <begin position="67"/>
        <end position="563"/>
    </location>
</feature>
<keyword evidence="3" id="KW-0132">Cell division</keyword>
<feature type="compositionally biased region" description="Low complexity" evidence="8">
    <location>
        <begin position="491"/>
        <end position="507"/>
    </location>
</feature>
<keyword evidence="6" id="KW-0539">Nucleus</keyword>
<feature type="compositionally biased region" description="Low complexity" evidence="8">
    <location>
        <begin position="72"/>
        <end position="93"/>
    </location>
</feature>
<dbReference type="GO" id="GO:0007059">
    <property type="term" value="P:chromosome segregation"/>
    <property type="evidence" value="ECO:0007669"/>
    <property type="project" value="UniProtKB-KW"/>
</dbReference>
<feature type="compositionally biased region" description="Low complexity" evidence="8">
    <location>
        <begin position="278"/>
        <end position="321"/>
    </location>
</feature>
<feature type="compositionally biased region" description="Low complexity" evidence="8">
    <location>
        <begin position="255"/>
        <end position="271"/>
    </location>
</feature>
<accession>A0AAD6G3S0</accession>
<feature type="compositionally biased region" description="Pro residues" evidence="8">
    <location>
        <begin position="242"/>
        <end position="254"/>
    </location>
</feature>
<protein>
    <recommendedName>
        <fullName evidence="11">75k gamma secalin</fullName>
    </recommendedName>
</protein>
<dbReference type="GeneID" id="81598433"/>
<comment type="subcellular location">
    <subcellularLocation>
        <location evidence="1">Nucleus</location>
    </subcellularLocation>
</comment>
<keyword evidence="7" id="KW-0131">Cell cycle</keyword>
<dbReference type="Pfam" id="PF10345">
    <property type="entry name" value="Cohesin_load"/>
    <property type="match status" value="1"/>
</dbReference>
<gene>
    <name evidence="9" type="ORF">N7458_004808</name>
</gene>
<dbReference type="GO" id="GO:0005634">
    <property type="term" value="C:nucleus"/>
    <property type="evidence" value="ECO:0007669"/>
    <property type="project" value="UniProtKB-SubCell"/>
</dbReference>
<dbReference type="PANTHER" id="PTHR21394">
    <property type="entry name" value="MAU2 CHROMATID COHESION FACTOR HOMOLOG"/>
    <property type="match status" value="1"/>
</dbReference>
<feature type="region of interest" description="Disordered" evidence="8">
    <location>
        <begin position="1167"/>
        <end position="1197"/>
    </location>
</feature>